<evidence type="ECO:0000256" key="9">
    <source>
        <dbReference type="ARBA" id="ARBA00022842"/>
    </source>
</evidence>
<keyword evidence="8" id="KW-0067">ATP-binding</keyword>
<dbReference type="SUPFAM" id="SSF52540">
    <property type="entry name" value="P-loop containing nucleoside triphosphate hydrolases"/>
    <property type="match status" value="1"/>
</dbReference>
<dbReference type="GO" id="GO:0005524">
    <property type="term" value="F:ATP binding"/>
    <property type="evidence" value="ECO:0007669"/>
    <property type="project" value="UniProtKB-KW"/>
</dbReference>
<dbReference type="InterPro" id="IPR003442">
    <property type="entry name" value="T6A_TsaE"/>
</dbReference>
<dbReference type="EMBL" id="JACHGJ010000001">
    <property type="protein sequence ID" value="MBB6478692.1"/>
    <property type="molecule type" value="Genomic_DNA"/>
</dbReference>
<proteinExistence type="inferred from homology"/>
<reference evidence="11 12" key="1">
    <citation type="submission" date="2020-08" db="EMBL/GenBank/DDBJ databases">
        <title>Genomic Encyclopedia of Type Strains, Phase IV (KMG-IV): sequencing the most valuable type-strain genomes for metagenomic binning, comparative biology and taxonomic classification.</title>
        <authorList>
            <person name="Goeker M."/>
        </authorList>
    </citation>
    <scope>NUCLEOTIDE SEQUENCE [LARGE SCALE GENOMIC DNA]</scope>
    <source>
        <strain evidence="11 12">DSM 2461</strain>
    </source>
</reference>
<keyword evidence="9" id="KW-0460">Magnesium</keyword>
<dbReference type="GO" id="GO:0002949">
    <property type="term" value="P:tRNA threonylcarbamoyladenosine modification"/>
    <property type="evidence" value="ECO:0007669"/>
    <property type="project" value="InterPro"/>
</dbReference>
<dbReference type="NCBIfam" id="TIGR00150">
    <property type="entry name" value="T6A_YjeE"/>
    <property type="match status" value="1"/>
</dbReference>
<evidence type="ECO:0000313" key="12">
    <source>
        <dbReference type="Proteomes" id="UP000587760"/>
    </source>
</evidence>
<evidence type="ECO:0000256" key="1">
    <source>
        <dbReference type="ARBA" id="ARBA00004496"/>
    </source>
</evidence>
<keyword evidence="7" id="KW-0547">Nucleotide-binding</keyword>
<evidence type="ECO:0000256" key="4">
    <source>
        <dbReference type="ARBA" id="ARBA00022490"/>
    </source>
</evidence>
<dbReference type="AlphaFoldDB" id="A0A841R899"/>
<dbReference type="PANTHER" id="PTHR33540">
    <property type="entry name" value="TRNA THREONYLCARBAMOYLADENOSINE BIOSYNTHESIS PROTEIN TSAE"/>
    <property type="match status" value="1"/>
</dbReference>
<dbReference type="InterPro" id="IPR027417">
    <property type="entry name" value="P-loop_NTPase"/>
</dbReference>
<keyword evidence="4" id="KW-0963">Cytoplasm</keyword>
<sequence length="140" mass="15620">MSFYLSHSAEETISIGETIGNSIKPGDIIALKGNLAAGKTTITKGIARALGIKEDITSPTYTLVSEYYGSIPLYHMDMYRIESVEEFELLGIEHLIFGNGLSVIEWSERIEEYLPDEHIEIDIQRQEDGSRQITVKGLVV</sequence>
<comment type="subcellular location">
    <subcellularLocation>
        <location evidence="1">Cytoplasm</location>
    </subcellularLocation>
</comment>
<name>A0A841R899_9SPIO</name>
<organism evidence="11 12">
    <name type="scientific">Spirochaeta isovalerica</name>
    <dbReference type="NCBI Taxonomy" id="150"/>
    <lineage>
        <taxon>Bacteria</taxon>
        <taxon>Pseudomonadati</taxon>
        <taxon>Spirochaetota</taxon>
        <taxon>Spirochaetia</taxon>
        <taxon>Spirochaetales</taxon>
        <taxon>Spirochaetaceae</taxon>
        <taxon>Spirochaeta</taxon>
    </lineage>
</organism>
<dbReference type="GO" id="GO:0046872">
    <property type="term" value="F:metal ion binding"/>
    <property type="evidence" value="ECO:0007669"/>
    <property type="project" value="UniProtKB-KW"/>
</dbReference>
<dbReference type="GO" id="GO:0005737">
    <property type="term" value="C:cytoplasm"/>
    <property type="evidence" value="ECO:0007669"/>
    <property type="project" value="UniProtKB-SubCell"/>
</dbReference>
<protein>
    <recommendedName>
        <fullName evidence="3">tRNA threonylcarbamoyladenosine biosynthesis protein TsaE</fullName>
    </recommendedName>
    <alternativeName>
        <fullName evidence="10">t(6)A37 threonylcarbamoyladenosine biosynthesis protein TsaE</fullName>
    </alternativeName>
</protein>
<dbReference type="Gene3D" id="3.40.50.300">
    <property type="entry name" value="P-loop containing nucleotide triphosphate hydrolases"/>
    <property type="match status" value="1"/>
</dbReference>
<evidence type="ECO:0000256" key="2">
    <source>
        <dbReference type="ARBA" id="ARBA00007599"/>
    </source>
</evidence>
<accession>A0A841R899</accession>
<evidence type="ECO:0000256" key="8">
    <source>
        <dbReference type="ARBA" id="ARBA00022840"/>
    </source>
</evidence>
<keyword evidence="6" id="KW-0479">Metal-binding</keyword>
<gene>
    <name evidence="11" type="ORF">HNR50_000325</name>
</gene>
<evidence type="ECO:0000256" key="5">
    <source>
        <dbReference type="ARBA" id="ARBA00022694"/>
    </source>
</evidence>
<keyword evidence="5" id="KW-0819">tRNA processing</keyword>
<dbReference type="Pfam" id="PF02367">
    <property type="entry name" value="TsaE"/>
    <property type="match status" value="1"/>
</dbReference>
<evidence type="ECO:0000313" key="11">
    <source>
        <dbReference type="EMBL" id="MBB6478692.1"/>
    </source>
</evidence>
<dbReference type="RefSeq" id="WP_184742764.1">
    <property type="nucleotide sequence ID" value="NZ_JACHGJ010000001.1"/>
</dbReference>
<comment type="similarity">
    <text evidence="2">Belongs to the TsaE family.</text>
</comment>
<evidence type="ECO:0000256" key="10">
    <source>
        <dbReference type="ARBA" id="ARBA00032441"/>
    </source>
</evidence>
<evidence type="ECO:0000256" key="6">
    <source>
        <dbReference type="ARBA" id="ARBA00022723"/>
    </source>
</evidence>
<comment type="caution">
    <text evidence="11">The sequence shown here is derived from an EMBL/GenBank/DDBJ whole genome shotgun (WGS) entry which is preliminary data.</text>
</comment>
<keyword evidence="12" id="KW-1185">Reference proteome</keyword>
<evidence type="ECO:0000256" key="7">
    <source>
        <dbReference type="ARBA" id="ARBA00022741"/>
    </source>
</evidence>
<dbReference type="Proteomes" id="UP000587760">
    <property type="component" value="Unassembled WGS sequence"/>
</dbReference>
<dbReference type="PANTHER" id="PTHR33540:SF2">
    <property type="entry name" value="TRNA THREONYLCARBAMOYLADENOSINE BIOSYNTHESIS PROTEIN TSAE"/>
    <property type="match status" value="1"/>
</dbReference>
<evidence type="ECO:0000256" key="3">
    <source>
        <dbReference type="ARBA" id="ARBA00019010"/>
    </source>
</evidence>